<reference evidence="1 2" key="1">
    <citation type="journal article" date="2015" name="Genome Announc.">
        <title>Draft Genome Sequence of Rhodococcus rhodochrous Strain KG-21, a Soil Isolate from Oil Fields of Krishna-Godavari Basin, India.</title>
        <authorList>
            <person name="Dawar C."/>
            <person name="Aggarwal R.K."/>
        </authorList>
    </citation>
    <scope>NUCLEOTIDE SEQUENCE [LARGE SCALE GENOMIC DNA]</scope>
    <source>
        <strain evidence="1 2">KG-21</strain>
    </source>
</reference>
<dbReference type="AlphaFoldDB" id="A0A0M9WLY1"/>
<sequence length="142" mass="15943">MNTWDGMIDWLVESFTDKPTGLVIDLGPSGYVAPLDHDEDEDEDLVVCAQVHVLADGVLMVRRSRTVLGRLRLDTHAVDGLELDRWFFDGHFDDCTDGYFFTRDVTLAADACVSWFRDSPDAPPLDELGCEYEFPDTLPIGT</sequence>
<dbReference type="PATRIC" id="fig|1441923.3.peg.4999"/>
<organism evidence="1 2">
    <name type="scientific">Rhodococcus rhodochrous KG-21</name>
    <dbReference type="NCBI Taxonomy" id="1441923"/>
    <lineage>
        <taxon>Bacteria</taxon>
        <taxon>Bacillati</taxon>
        <taxon>Actinomycetota</taxon>
        <taxon>Actinomycetes</taxon>
        <taxon>Mycobacteriales</taxon>
        <taxon>Nocardiaceae</taxon>
        <taxon>Rhodococcus</taxon>
    </lineage>
</organism>
<gene>
    <name evidence="1" type="ORF">Z051_23005</name>
</gene>
<name>A0A0M9WLY1_RHORH</name>
<proteinExistence type="predicted"/>
<comment type="caution">
    <text evidence="1">The sequence shown here is derived from an EMBL/GenBank/DDBJ whole genome shotgun (WGS) entry which is preliminary data.</text>
</comment>
<evidence type="ECO:0000313" key="1">
    <source>
        <dbReference type="EMBL" id="KOS53907.1"/>
    </source>
</evidence>
<protein>
    <submittedName>
        <fullName evidence="1">Uncharacterized protein</fullName>
    </submittedName>
</protein>
<evidence type="ECO:0000313" key="2">
    <source>
        <dbReference type="Proteomes" id="UP000037712"/>
    </source>
</evidence>
<dbReference type="Proteomes" id="UP000037712">
    <property type="component" value="Unassembled WGS sequence"/>
</dbReference>
<reference evidence="2" key="2">
    <citation type="submission" date="2015-01" db="EMBL/GenBank/DDBJ databases">
        <title>Draft genome sequence of potential hydrocarbon metabolising strain of Rhodococcus rhodochrous.</title>
        <authorList>
            <person name="Aggarwal R.K."/>
            <person name="Dawar C."/>
        </authorList>
    </citation>
    <scope>NUCLEOTIDE SEQUENCE [LARGE SCALE GENOMIC DNA]</scope>
    <source>
        <strain evidence="2">KG-21</strain>
    </source>
</reference>
<dbReference type="EMBL" id="AZYO01000088">
    <property type="protein sequence ID" value="KOS53907.1"/>
    <property type="molecule type" value="Genomic_DNA"/>
</dbReference>
<accession>A0A0M9WLY1</accession>